<comment type="caution">
    <text evidence="1">The sequence shown here is derived from an EMBL/GenBank/DDBJ whole genome shotgun (WGS) entry which is preliminary data.</text>
</comment>
<organism evidence="1 2">
    <name type="scientific">candidate division WOR-1 bacterium RIFCSPLOWO2_02_FULL_46_20</name>
    <dbReference type="NCBI Taxonomy" id="1802567"/>
    <lineage>
        <taxon>Bacteria</taxon>
        <taxon>Bacillati</taxon>
        <taxon>Saganbacteria</taxon>
    </lineage>
</organism>
<dbReference type="Proteomes" id="UP000176938">
    <property type="component" value="Unassembled WGS sequence"/>
</dbReference>
<sequence length="98" mass="10950">MPIEVRAAVAVGLYAQFSFLFEQLGVIGTVDLVQQHTTLHDFHLPFPEEAPATIVAVGKDGGTEGLSDQDLRRGEQKWLRALQEVPCLGRRQEYRKVC</sequence>
<evidence type="ECO:0000313" key="1">
    <source>
        <dbReference type="EMBL" id="OGC07195.1"/>
    </source>
</evidence>
<accession>A0A1F4RG81</accession>
<protein>
    <submittedName>
        <fullName evidence="1">Uncharacterized protein</fullName>
    </submittedName>
</protein>
<proteinExistence type="predicted"/>
<dbReference type="EMBL" id="METP01000007">
    <property type="protein sequence ID" value="OGC07195.1"/>
    <property type="molecule type" value="Genomic_DNA"/>
</dbReference>
<gene>
    <name evidence="1" type="ORF">A3H38_03200</name>
</gene>
<name>A0A1F4RG81_UNCSA</name>
<dbReference type="AlphaFoldDB" id="A0A1F4RG81"/>
<evidence type="ECO:0000313" key="2">
    <source>
        <dbReference type="Proteomes" id="UP000176938"/>
    </source>
</evidence>
<reference evidence="1 2" key="1">
    <citation type="journal article" date="2016" name="Nat. Commun.">
        <title>Thousands of microbial genomes shed light on interconnected biogeochemical processes in an aquifer system.</title>
        <authorList>
            <person name="Anantharaman K."/>
            <person name="Brown C.T."/>
            <person name="Hug L.A."/>
            <person name="Sharon I."/>
            <person name="Castelle C.J."/>
            <person name="Probst A.J."/>
            <person name="Thomas B.C."/>
            <person name="Singh A."/>
            <person name="Wilkins M.J."/>
            <person name="Karaoz U."/>
            <person name="Brodie E.L."/>
            <person name="Williams K.H."/>
            <person name="Hubbard S.S."/>
            <person name="Banfield J.F."/>
        </authorList>
    </citation>
    <scope>NUCLEOTIDE SEQUENCE [LARGE SCALE GENOMIC DNA]</scope>
</reference>